<proteinExistence type="predicted"/>
<name>A0A2P2L160_RHIMU</name>
<dbReference type="EMBL" id="GGEC01031194">
    <property type="protein sequence ID" value="MBX11678.1"/>
    <property type="molecule type" value="Transcribed_RNA"/>
</dbReference>
<reference evidence="1" key="1">
    <citation type="submission" date="2018-02" db="EMBL/GenBank/DDBJ databases">
        <title>Rhizophora mucronata_Transcriptome.</title>
        <authorList>
            <person name="Meera S.P."/>
            <person name="Sreeshan A."/>
            <person name="Augustine A."/>
        </authorList>
    </citation>
    <scope>NUCLEOTIDE SEQUENCE</scope>
    <source>
        <tissue evidence="1">Leaf</tissue>
    </source>
</reference>
<sequence>MYNFMEAYKIFIPVSYTCNCYVYVLFQQPCDFVIKPIRLNHLD</sequence>
<dbReference type="AlphaFoldDB" id="A0A2P2L160"/>
<accession>A0A2P2L160</accession>
<evidence type="ECO:0000313" key="1">
    <source>
        <dbReference type="EMBL" id="MBX11678.1"/>
    </source>
</evidence>
<protein>
    <submittedName>
        <fullName evidence="1">Uncharacterized protein LOC105123474 isoform X1</fullName>
    </submittedName>
</protein>
<organism evidence="1">
    <name type="scientific">Rhizophora mucronata</name>
    <name type="common">Asiatic mangrove</name>
    <dbReference type="NCBI Taxonomy" id="61149"/>
    <lineage>
        <taxon>Eukaryota</taxon>
        <taxon>Viridiplantae</taxon>
        <taxon>Streptophyta</taxon>
        <taxon>Embryophyta</taxon>
        <taxon>Tracheophyta</taxon>
        <taxon>Spermatophyta</taxon>
        <taxon>Magnoliopsida</taxon>
        <taxon>eudicotyledons</taxon>
        <taxon>Gunneridae</taxon>
        <taxon>Pentapetalae</taxon>
        <taxon>rosids</taxon>
        <taxon>fabids</taxon>
        <taxon>Malpighiales</taxon>
        <taxon>Rhizophoraceae</taxon>
        <taxon>Rhizophora</taxon>
    </lineage>
</organism>